<dbReference type="InterPro" id="IPR006665">
    <property type="entry name" value="OmpA-like"/>
</dbReference>
<evidence type="ECO:0000256" key="5">
    <source>
        <dbReference type="SAM" id="SignalP"/>
    </source>
</evidence>
<dbReference type="SUPFAM" id="SSF103088">
    <property type="entry name" value="OmpA-like"/>
    <property type="match status" value="1"/>
</dbReference>
<dbReference type="InterPro" id="IPR050330">
    <property type="entry name" value="Bact_OuterMem_StrucFunc"/>
</dbReference>
<reference evidence="7 8" key="1">
    <citation type="submission" date="2016-10" db="EMBL/GenBank/DDBJ databases">
        <authorList>
            <person name="de Groot N.N."/>
        </authorList>
    </citation>
    <scope>NUCLEOTIDE SEQUENCE [LARGE SCALE GENOMIC DNA]</scope>
    <source>
        <strain evidence="7 8">DSM 21668</strain>
    </source>
</reference>
<evidence type="ECO:0000256" key="4">
    <source>
        <dbReference type="PROSITE-ProRule" id="PRU00473"/>
    </source>
</evidence>
<dbReference type="RefSeq" id="WP_245689869.1">
    <property type="nucleotide sequence ID" value="NZ_FNGS01000002.1"/>
</dbReference>
<dbReference type="Pfam" id="PF00691">
    <property type="entry name" value="OmpA"/>
    <property type="match status" value="1"/>
</dbReference>
<evidence type="ECO:0000313" key="7">
    <source>
        <dbReference type="EMBL" id="SDL49150.1"/>
    </source>
</evidence>
<dbReference type="PANTHER" id="PTHR30329">
    <property type="entry name" value="STATOR ELEMENT OF FLAGELLAR MOTOR COMPLEX"/>
    <property type="match status" value="1"/>
</dbReference>
<dbReference type="GO" id="GO:0009279">
    <property type="term" value="C:cell outer membrane"/>
    <property type="evidence" value="ECO:0007669"/>
    <property type="project" value="UniProtKB-SubCell"/>
</dbReference>
<sequence length="555" mass="61832">MKLSSTRLVSLLTALLPLSLAAQVGTPSKKYQTPMSIEEQNQQKVLSEAETKRFRRSYEGFNKMNTWSVSVHGGISKFFGDLQTGDFLTNGPGEKTTFLAGLSVNKQLSHLFGVSANFGFGTLSGSKDRFVYIDPLNESKGLSYGPNYFNSDILQGSLNFEANLKSLLFGTRKLRRLKADVFVGIGYLYYNTKVYAIRDYQFTDAGGTVRNYLKDELIRFSNGPKSSTTAGGWEGAGSKYSRDLVIPTGIRFLYELSPRIDIGMRYTLNHTFTEKLDMTLGGYDNSNMGQIYSSSGGNNSFRRGDSAYDKYGTLGLEVNYKLGRKAARGTINGKYPRDNGQVYHLRWTDPKDLIEAPYNPTADTALARVKAIMPPPVDPRLYTDTDGDGVADLYDKEPNTPANSIVSGAGVAMNLKDLLQPMIDRKVPKETCTQVFGNVEFKTDQAVLLPGAKNLLNDLISYLNEARDCRLVVMGHTDRRASDAYNMRLSRRRTEAVKKYVANAGLKDPSRVTIEYYGELRPVAPNDKPNAGMARNRRVELRILPMNNWKNYPGN</sequence>
<feature type="chain" id="PRO_5011557943" evidence="5">
    <location>
        <begin position="22"/>
        <end position="555"/>
    </location>
</feature>
<protein>
    <submittedName>
        <fullName evidence="7">OmpA-OmpF porin, OOP family</fullName>
    </submittedName>
</protein>
<keyword evidence="5" id="KW-0732">Signal</keyword>
<evidence type="ECO:0000256" key="2">
    <source>
        <dbReference type="ARBA" id="ARBA00023136"/>
    </source>
</evidence>
<dbReference type="PRINTS" id="PR01021">
    <property type="entry name" value="OMPADOMAIN"/>
</dbReference>
<dbReference type="Proteomes" id="UP000198901">
    <property type="component" value="Unassembled WGS sequence"/>
</dbReference>
<dbReference type="AlphaFoldDB" id="A0A1G9KGW7"/>
<gene>
    <name evidence="7" type="ORF">SAMN04488090_1021</name>
</gene>
<dbReference type="EMBL" id="FNGS01000002">
    <property type="protein sequence ID" value="SDL49150.1"/>
    <property type="molecule type" value="Genomic_DNA"/>
</dbReference>
<organism evidence="7 8">
    <name type="scientific">Siphonobacter aquaeclarae</name>
    <dbReference type="NCBI Taxonomy" id="563176"/>
    <lineage>
        <taxon>Bacteria</taxon>
        <taxon>Pseudomonadati</taxon>
        <taxon>Bacteroidota</taxon>
        <taxon>Cytophagia</taxon>
        <taxon>Cytophagales</taxon>
        <taxon>Cytophagaceae</taxon>
        <taxon>Siphonobacter</taxon>
    </lineage>
</organism>
<comment type="subcellular location">
    <subcellularLocation>
        <location evidence="1">Cell outer membrane</location>
    </subcellularLocation>
</comment>
<evidence type="ECO:0000259" key="6">
    <source>
        <dbReference type="PROSITE" id="PS51123"/>
    </source>
</evidence>
<keyword evidence="3" id="KW-0998">Cell outer membrane</keyword>
<dbReference type="InterPro" id="IPR006664">
    <property type="entry name" value="OMP_bac"/>
</dbReference>
<feature type="signal peptide" evidence="5">
    <location>
        <begin position="1"/>
        <end position="21"/>
    </location>
</feature>
<evidence type="ECO:0000256" key="1">
    <source>
        <dbReference type="ARBA" id="ARBA00004442"/>
    </source>
</evidence>
<evidence type="ECO:0000313" key="8">
    <source>
        <dbReference type="Proteomes" id="UP000198901"/>
    </source>
</evidence>
<name>A0A1G9KGW7_9BACT</name>
<dbReference type="PROSITE" id="PS51123">
    <property type="entry name" value="OMPA_2"/>
    <property type="match status" value="1"/>
</dbReference>
<dbReference type="InterPro" id="IPR036737">
    <property type="entry name" value="OmpA-like_sf"/>
</dbReference>
<evidence type="ECO:0000256" key="3">
    <source>
        <dbReference type="ARBA" id="ARBA00023237"/>
    </source>
</evidence>
<dbReference type="Gene3D" id="3.30.1330.60">
    <property type="entry name" value="OmpA-like domain"/>
    <property type="match status" value="1"/>
</dbReference>
<feature type="domain" description="OmpA-like" evidence="6">
    <location>
        <begin position="428"/>
        <end position="547"/>
    </location>
</feature>
<keyword evidence="8" id="KW-1185">Reference proteome</keyword>
<dbReference type="PANTHER" id="PTHR30329:SF21">
    <property type="entry name" value="LIPOPROTEIN YIAD-RELATED"/>
    <property type="match status" value="1"/>
</dbReference>
<dbReference type="CDD" id="cd07185">
    <property type="entry name" value="OmpA_C-like"/>
    <property type="match status" value="1"/>
</dbReference>
<accession>A0A1G9KGW7</accession>
<dbReference type="STRING" id="563176.SAMN04488090_1021"/>
<proteinExistence type="predicted"/>
<keyword evidence="2 4" id="KW-0472">Membrane</keyword>